<dbReference type="EMBL" id="JABFDB010000013">
    <property type="protein sequence ID" value="NYZ21808.1"/>
    <property type="molecule type" value="Genomic_DNA"/>
</dbReference>
<evidence type="ECO:0000256" key="12">
    <source>
        <dbReference type="HAMAP-Rule" id="MF_00034"/>
    </source>
</evidence>
<organism evidence="16 17">
    <name type="scientific">Azospirillum oleiclasticum</name>
    <dbReference type="NCBI Taxonomy" id="2735135"/>
    <lineage>
        <taxon>Bacteria</taxon>
        <taxon>Pseudomonadati</taxon>
        <taxon>Pseudomonadota</taxon>
        <taxon>Alphaproteobacteria</taxon>
        <taxon>Rhodospirillales</taxon>
        <taxon>Azospirillaceae</taxon>
        <taxon>Azospirillum</taxon>
    </lineage>
</organism>
<keyword evidence="4 12" id="KW-0479">Metal-binding</keyword>
<keyword evidence="3 12" id="KW-0540">Nuclease</keyword>
<protein>
    <recommendedName>
        <fullName evidence="12 13">Crossover junction endodeoxyribonuclease RuvC</fullName>
        <ecNumber evidence="12 13">3.1.21.10</ecNumber>
    </recommendedName>
    <alternativeName>
        <fullName evidence="12">Holliday junction nuclease RuvC</fullName>
    </alternativeName>
    <alternativeName>
        <fullName evidence="12">Holliday junction resolvase RuvC</fullName>
    </alternativeName>
</protein>
<evidence type="ECO:0000256" key="7">
    <source>
        <dbReference type="ARBA" id="ARBA00022801"/>
    </source>
</evidence>
<sequence length="376" mass="41090">MRLLGIDPGLRHTGWGVIDVRGNRMTHVADGAVHSDDAMPLAGRLCQLHDALAEVLERYRPDEAAVEETFVNTNAVSTLKLGHARAVALLVPARAGLTVAEYPNNQVKKAVVGQGRAEKTQVQAMIRLLLPGCTLSSPDAADALAVAICHAHHRSSLIAWSTTEALSPPGRGQRKQLGEGAASPRSDRIGRVSPSPRPSPRGGEGEMVAAARGKPTPERTDFARDLRRDSTEVEKLLWQRLRNAQMGAKFRRQEPLLGYTVDFVAHDHRLIVELDGGQHAERAEQDRQRTRVLEQAGFRVLRFWNNEVNDNLDGVLETILLRLNETTVLRRPEALSPPGRGLGEGETSHPPSRDGRRELSPSPQPSPRGGEGEKPS</sequence>
<dbReference type="Pfam" id="PF02075">
    <property type="entry name" value="RuvC"/>
    <property type="match status" value="1"/>
</dbReference>
<evidence type="ECO:0000256" key="4">
    <source>
        <dbReference type="ARBA" id="ARBA00022723"/>
    </source>
</evidence>
<feature type="region of interest" description="Disordered" evidence="14">
    <location>
        <begin position="331"/>
        <end position="376"/>
    </location>
</feature>
<comment type="subunit">
    <text evidence="12">Homodimer which binds Holliday junction (HJ) DNA. The HJ becomes 2-fold symmetrical on binding to RuvC with unstacked arms; it has a different conformation from HJ DNA in complex with RuvA. In the full resolvosome a probable DNA-RuvA(4)-RuvB(12)-RuvC(2) complex forms which resolves the HJ.</text>
</comment>
<evidence type="ECO:0000256" key="14">
    <source>
        <dbReference type="SAM" id="MobiDB-lite"/>
    </source>
</evidence>
<comment type="similarity">
    <text evidence="1 12">Belongs to the RuvC family.</text>
</comment>
<evidence type="ECO:0000256" key="11">
    <source>
        <dbReference type="ARBA" id="ARBA00023204"/>
    </source>
</evidence>
<evidence type="ECO:0000256" key="6">
    <source>
        <dbReference type="ARBA" id="ARBA00022763"/>
    </source>
</evidence>
<feature type="active site" evidence="12">
    <location>
        <position position="67"/>
    </location>
</feature>
<dbReference type="InterPro" id="IPR047216">
    <property type="entry name" value="Endonuclease_DUF559_bact"/>
</dbReference>
<evidence type="ECO:0000256" key="13">
    <source>
        <dbReference type="NCBIfam" id="TIGR00228"/>
    </source>
</evidence>
<feature type="active site" evidence="12">
    <location>
        <position position="139"/>
    </location>
</feature>
<gene>
    <name evidence="12 16" type="primary">ruvC</name>
    <name evidence="16" type="ORF">HND93_19000</name>
</gene>
<comment type="subcellular location">
    <subcellularLocation>
        <location evidence="12">Cytoplasm</location>
    </subcellularLocation>
</comment>
<evidence type="ECO:0000259" key="15">
    <source>
        <dbReference type="Pfam" id="PF04480"/>
    </source>
</evidence>
<evidence type="ECO:0000256" key="2">
    <source>
        <dbReference type="ARBA" id="ARBA00022490"/>
    </source>
</evidence>
<keyword evidence="6 12" id="KW-0227">DNA damage</keyword>
<dbReference type="CDD" id="cd01038">
    <property type="entry name" value="Endonuclease_DUF559"/>
    <property type="match status" value="1"/>
</dbReference>
<feature type="active site" evidence="12">
    <location>
        <position position="7"/>
    </location>
</feature>
<keyword evidence="5 12" id="KW-0255">Endonuclease</keyword>
<feature type="binding site" evidence="12">
    <location>
        <position position="67"/>
    </location>
    <ligand>
        <name>Mg(2+)</name>
        <dbReference type="ChEBI" id="CHEBI:18420"/>
        <label>2</label>
    </ligand>
</feature>
<evidence type="ECO:0000313" key="17">
    <source>
        <dbReference type="Proteomes" id="UP000584642"/>
    </source>
</evidence>
<dbReference type="Pfam" id="PF04480">
    <property type="entry name" value="DUF559"/>
    <property type="match status" value="1"/>
</dbReference>
<feature type="region of interest" description="Disordered" evidence="14">
    <location>
        <begin position="164"/>
        <end position="222"/>
    </location>
</feature>
<reference evidence="16 17" key="1">
    <citation type="submission" date="2020-05" db="EMBL/GenBank/DDBJ databases">
        <title>Azospirillum oleiclasticum sp. nov, a nitrogen-fixing and heavy crude oil-emulsifying bacterium isolated from the crude oil of Yumen Oilfield.</title>
        <authorList>
            <person name="Wu D."/>
            <person name="Cai M."/>
            <person name="Zhang X."/>
        </authorList>
    </citation>
    <scope>NUCLEOTIDE SEQUENCE [LARGE SCALE GENOMIC DNA]</scope>
    <source>
        <strain evidence="16 17">ROY-1-1-2</strain>
    </source>
</reference>
<feature type="binding site" evidence="12">
    <location>
        <position position="7"/>
    </location>
    <ligand>
        <name>Mg(2+)</name>
        <dbReference type="ChEBI" id="CHEBI:18420"/>
        <label>1</label>
    </ligand>
</feature>
<evidence type="ECO:0000256" key="10">
    <source>
        <dbReference type="ARBA" id="ARBA00023172"/>
    </source>
</evidence>
<evidence type="ECO:0000256" key="9">
    <source>
        <dbReference type="ARBA" id="ARBA00023125"/>
    </source>
</evidence>
<dbReference type="Proteomes" id="UP000584642">
    <property type="component" value="Unassembled WGS sequence"/>
</dbReference>
<keyword evidence="2 12" id="KW-0963">Cytoplasm</keyword>
<feature type="binding site" evidence="12">
    <location>
        <position position="139"/>
    </location>
    <ligand>
        <name>Mg(2+)</name>
        <dbReference type="ChEBI" id="CHEBI:18420"/>
        <label>1</label>
    </ligand>
</feature>
<dbReference type="PANTHER" id="PTHR30194:SF3">
    <property type="entry name" value="CROSSOVER JUNCTION ENDODEOXYRIBONUCLEASE RUVC"/>
    <property type="match status" value="1"/>
</dbReference>
<dbReference type="InterPro" id="IPR011335">
    <property type="entry name" value="Restrct_endonuc-II-like"/>
</dbReference>
<dbReference type="EC" id="3.1.21.10" evidence="12 13"/>
<keyword evidence="10 12" id="KW-0233">DNA recombination</keyword>
<accession>A0ABX2TC32</accession>
<dbReference type="CDD" id="cd16962">
    <property type="entry name" value="RuvC"/>
    <property type="match status" value="1"/>
</dbReference>
<dbReference type="PROSITE" id="PS01321">
    <property type="entry name" value="RUVC"/>
    <property type="match status" value="1"/>
</dbReference>
<evidence type="ECO:0000256" key="5">
    <source>
        <dbReference type="ARBA" id="ARBA00022759"/>
    </source>
</evidence>
<dbReference type="InterPro" id="IPR007569">
    <property type="entry name" value="DUF559"/>
</dbReference>
<dbReference type="Gene3D" id="3.30.420.10">
    <property type="entry name" value="Ribonuclease H-like superfamily/Ribonuclease H"/>
    <property type="match status" value="1"/>
</dbReference>
<dbReference type="Gene3D" id="3.40.960.10">
    <property type="entry name" value="VSR Endonuclease"/>
    <property type="match status" value="1"/>
</dbReference>
<dbReference type="SUPFAM" id="SSF52980">
    <property type="entry name" value="Restriction endonuclease-like"/>
    <property type="match status" value="1"/>
</dbReference>
<evidence type="ECO:0000256" key="3">
    <source>
        <dbReference type="ARBA" id="ARBA00022722"/>
    </source>
</evidence>
<evidence type="ECO:0000256" key="8">
    <source>
        <dbReference type="ARBA" id="ARBA00022842"/>
    </source>
</evidence>
<dbReference type="GO" id="GO:0016787">
    <property type="term" value="F:hydrolase activity"/>
    <property type="evidence" value="ECO:0007669"/>
    <property type="project" value="UniProtKB-KW"/>
</dbReference>
<keyword evidence="17" id="KW-1185">Reference proteome</keyword>
<dbReference type="SUPFAM" id="SSF53098">
    <property type="entry name" value="Ribonuclease H-like"/>
    <property type="match status" value="1"/>
</dbReference>
<feature type="domain" description="DUF559" evidence="15">
    <location>
        <begin position="219"/>
        <end position="323"/>
    </location>
</feature>
<dbReference type="PRINTS" id="PR00696">
    <property type="entry name" value="RSOLVASERUVC"/>
</dbReference>
<dbReference type="InterPro" id="IPR020563">
    <property type="entry name" value="X-over_junc_endoDNase_Mg_BS"/>
</dbReference>
<comment type="cofactor">
    <cofactor evidence="12">
        <name>Mg(2+)</name>
        <dbReference type="ChEBI" id="CHEBI:18420"/>
    </cofactor>
    <text evidence="12">Binds 2 Mg(2+) ion per subunit.</text>
</comment>
<keyword evidence="8 12" id="KW-0460">Magnesium</keyword>
<dbReference type="HAMAP" id="MF_00034">
    <property type="entry name" value="RuvC"/>
    <property type="match status" value="1"/>
</dbReference>
<name>A0ABX2TC32_9PROT</name>
<comment type="function">
    <text evidence="12">The RuvA-RuvB-RuvC complex processes Holliday junction (HJ) DNA during genetic recombination and DNA repair. Endonuclease that resolves HJ intermediates. Cleaves cruciform DNA by making single-stranded nicks across the HJ at symmetrical positions within the homologous arms, yielding a 5'-phosphate and a 3'-hydroxyl group; requires a central core of homology in the junction. The consensus cleavage sequence is 5'-(A/T)TT(C/G)-3'. Cleavage occurs on the 3'-side of the TT dinucleotide at the point of strand exchange. HJ branch migration catalyzed by RuvA-RuvB allows RuvC to scan DNA until it finds its consensus sequence, where it cleaves and resolves the cruciform DNA.</text>
</comment>
<keyword evidence="11 12" id="KW-0234">DNA repair</keyword>
<keyword evidence="9 12" id="KW-0238">DNA-binding</keyword>
<dbReference type="PANTHER" id="PTHR30194">
    <property type="entry name" value="CROSSOVER JUNCTION ENDODEOXYRIBONUCLEASE RUVC"/>
    <property type="match status" value="1"/>
</dbReference>
<dbReference type="InterPro" id="IPR002176">
    <property type="entry name" value="X-over_junc_endoDNase_RuvC"/>
</dbReference>
<proteinExistence type="inferred from homology"/>
<evidence type="ECO:0000256" key="1">
    <source>
        <dbReference type="ARBA" id="ARBA00009518"/>
    </source>
</evidence>
<dbReference type="NCBIfam" id="TIGR00228">
    <property type="entry name" value="ruvC"/>
    <property type="match status" value="1"/>
</dbReference>
<evidence type="ECO:0000313" key="16">
    <source>
        <dbReference type="EMBL" id="NYZ21808.1"/>
    </source>
</evidence>
<dbReference type="InterPro" id="IPR036397">
    <property type="entry name" value="RNaseH_sf"/>
</dbReference>
<dbReference type="InterPro" id="IPR012337">
    <property type="entry name" value="RNaseH-like_sf"/>
</dbReference>
<comment type="catalytic activity">
    <reaction evidence="12">
        <text>Endonucleolytic cleavage at a junction such as a reciprocal single-stranded crossover between two homologous DNA duplexes (Holliday junction).</text>
        <dbReference type="EC" id="3.1.21.10"/>
    </reaction>
</comment>
<keyword evidence="7 12" id="KW-0378">Hydrolase</keyword>
<comment type="caution">
    <text evidence="16">The sequence shown here is derived from an EMBL/GenBank/DDBJ whole genome shotgun (WGS) entry which is preliminary data.</text>
</comment>